<accession>A0AAV2ZCK6</accession>
<dbReference type="PROSITE" id="PS50600">
    <property type="entry name" value="ULP_PROTEASE"/>
    <property type="match status" value="1"/>
</dbReference>
<feature type="non-terminal residue" evidence="8">
    <location>
        <position position="523"/>
    </location>
</feature>
<evidence type="ECO:0000256" key="5">
    <source>
        <dbReference type="SAM" id="MobiDB-lite"/>
    </source>
</evidence>
<dbReference type="GO" id="GO:0006508">
    <property type="term" value="P:proteolysis"/>
    <property type="evidence" value="ECO:0007669"/>
    <property type="project" value="UniProtKB-KW"/>
</dbReference>
<sequence length="523" mass="58353">MQSIESKWGKVKDLLGPKVTIDEAIATLAMLQNWCEEEYVTKLGRIGTRVPPQEDQGSVELRRLFSTISVHAYKKTSAEYRAADESKYRIRDLRETYTVSLSDFACTCWFYSTMLLPCRHVYVVRRHLKFETVVPFVHIHERWMLQSHANDITDGEMRETSSFNVTSEVMSANDPELFSGMQASLMKFADFVSAGRVPSVHDVCASDSAEQQKDAEEKAAEQQTDAEEKAAVQVVPDVVADRNDRADDATAVQAVGEDILTVCLHADVALGSALNELPELTISKSSQDALGIVVDLFDRVRKCCAWLEDQSLEDQKFPVTTAQSPLDDEISVPTTTVVSNLNYLPLKASSIYPELLYGSEILALASSGWLNTPCIQAVTIHLARQLPHVGFVNPFFDSITDPAHRQRHARSFEAFDKGATKIGAVVNVGNWHWTSMFADKAAKKVYLYDAMENDESYVKMKAVACEVLATNVDWIDSCSYESETPKMQTDSHNCGVFALLYLECKSRGIAMDSELAASILYFR</sequence>
<feature type="compositionally biased region" description="Basic and acidic residues" evidence="5">
    <location>
        <begin position="210"/>
        <end position="230"/>
    </location>
</feature>
<reference evidence="8" key="1">
    <citation type="submission" date="2022-11" db="EMBL/GenBank/DDBJ databases">
        <authorList>
            <person name="Morgan W.R."/>
            <person name="Tartar A."/>
        </authorList>
    </citation>
    <scope>NUCLEOTIDE SEQUENCE</scope>
    <source>
        <strain evidence="8">ARSEF 373</strain>
    </source>
</reference>
<dbReference type="InterPro" id="IPR003653">
    <property type="entry name" value="Peptidase_C48_C"/>
</dbReference>
<evidence type="ECO:0000256" key="4">
    <source>
        <dbReference type="PROSITE-ProRule" id="PRU00325"/>
    </source>
</evidence>
<proteinExistence type="inferred from homology"/>
<feature type="domain" description="Ubiquitin-like protease family profile" evidence="6">
    <location>
        <begin position="336"/>
        <end position="505"/>
    </location>
</feature>
<dbReference type="Proteomes" id="UP001146120">
    <property type="component" value="Unassembled WGS sequence"/>
</dbReference>
<comment type="similarity">
    <text evidence="1">Belongs to the peptidase C48 family.</text>
</comment>
<dbReference type="PROSITE" id="PS50966">
    <property type="entry name" value="ZF_SWIM"/>
    <property type="match status" value="1"/>
</dbReference>
<evidence type="ECO:0008006" key="10">
    <source>
        <dbReference type="Google" id="ProtNLM"/>
    </source>
</evidence>
<evidence type="ECO:0000256" key="3">
    <source>
        <dbReference type="ARBA" id="ARBA00022801"/>
    </source>
</evidence>
<keyword evidence="4" id="KW-0479">Metal-binding</keyword>
<organism evidence="8 9">
    <name type="scientific">Lagenidium giganteum</name>
    <dbReference type="NCBI Taxonomy" id="4803"/>
    <lineage>
        <taxon>Eukaryota</taxon>
        <taxon>Sar</taxon>
        <taxon>Stramenopiles</taxon>
        <taxon>Oomycota</taxon>
        <taxon>Peronosporomycetes</taxon>
        <taxon>Pythiales</taxon>
        <taxon>Pythiaceae</taxon>
    </lineage>
</organism>
<dbReference type="EMBL" id="DAKRPA010000008">
    <property type="protein sequence ID" value="DBA04477.1"/>
    <property type="molecule type" value="Genomic_DNA"/>
</dbReference>
<dbReference type="AlphaFoldDB" id="A0AAV2ZCK6"/>
<feature type="region of interest" description="Disordered" evidence="5">
    <location>
        <begin position="205"/>
        <end position="230"/>
    </location>
</feature>
<dbReference type="GO" id="GO:0008234">
    <property type="term" value="F:cysteine-type peptidase activity"/>
    <property type="evidence" value="ECO:0007669"/>
    <property type="project" value="InterPro"/>
</dbReference>
<dbReference type="PANTHER" id="PTHR31569:SF4">
    <property type="entry name" value="SWIM-TYPE DOMAIN-CONTAINING PROTEIN"/>
    <property type="match status" value="1"/>
</dbReference>
<keyword evidence="2" id="KW-0645">Protease</keyword>
<dbReference type="PANTHER" id="PTHR31569">
    <property type="entry name" value="SWIM-TYPE DOMAIN-CONTAINING PROTEIN"/>
    <property type="match status" value="1"/>
</dbReference>
<dbReference type="GO" id="GO:0008270">
    <property type="term" value="F:zinc ion binding"/>
    <property type="evidence" value="ECO:0007669"/>
    <property type="project" value="UniProtKB-KW"/>
</dbReference>
<keyword evidence="4" id="KW-0862">Zinc</keyword>
<keyword evidence="4" id="KW-0863">Zinc-finger</keyword>
<comment type="caution">
    <text evidence="8">The sequence shown here is derived from an EMBL/GenBank/DDBJ whole genome shotgun (WGS) entry which is preliminary data.</text>
</comment>
<evidence type="ECO:0000259" key="6">
    <source>
        <dbReference type="PROSITE" id="PS50600"/>
    </source>
</evidence>
<name>A0AAV2ZCK6_9STRA</name>
<feature type="domain" description="SWIM-type" evidence="7">
    <location>
        <begin position="97"/>
        <end position="129"/>
    </location>
</feature>
<keyword evidence="9" id="KW-1185">Reference proteome</keyword>
<dbReference type="InterPro" id="IPR007527">
    <property type="entry name" value="Znf_SWIM"/>
</dbReference>
<dbReference type="InterPro" id="IPR052579">
    <property type="entry name" value="Zinc_finger_SWIM"/>
</dbReference>
<dbReference type="Gene3D" id="3.40.395.10">
    <property type="entry name" value="Adenoviral Proteinase, Chain A"/>
    <property type="match status" value="1"/>
</dbReference>
<evidence type="ECO:0000256" key="2">
    <source>
        <dbReference type="ARBA" id="ARBA00022670"/>
    </source>
</evidence>
<evidence type="ECO:0000313" key="9">
    <source>
        <dbReference type="Proteomes" id="UP001146120"/>
    </source>
</evidence>
<protein>
    <recommendedName>
        <fullName evidence="10">SWIM-type domain-containing protein</fullName>
    </recommendedName>
</protein>
<reference evidence="8" key="2">
    <citation type="journal article" date="2023" name="Microbiol Resour">
        <title>Decontamination and Annotation of the Draft Genome Sequence of the Oomycete Lagenidium giganteum ARSEF 373.</title>
        <authorList>
            <person name="Morgan W.R."/>
            <person name="Tartar A."/>
        </authorList>
    </citation>
    <scope>NUCLEOTIDE SEQUENCE</scope>
    <source>
        <strain evidence="8">ARSEF 373</strain>
    </source>
</reference>
<evidence type="ECO:0000259" key="7">
    <source>
        <dbReference type="PROSITE" id="PS50966"/>
    </source>
</evidence>
<gene>
    <name evidence="8" type="ORF">N0F65_010073</name>
</gene>
<evidence type="ECO:0000256" key="1">
    <source>
        <dbReference type="ARBA" id="ARBA00005234"/>
    </source>
</evidence>
<dbReference type="SUPFAM" id="SSF54001">
    <property type="entry name" value="Cysteine proteinases"/>
    <property type="match status" value="1"/>
</dbReference>
<evidence type="ECO:0000313" key="8">
    <source>
        <dbReference type="EMBL" id="DBA04477.1"/>
    </source>
</evidence>
<dbReference type="InterPro" id="IPR038765">
    <property type="entry name" value="Papain-like_cys_pep_sf"/>
</dbReference>
<keyword evidence="3" id="KW-0378">Hydrolase</keyword>